<gene>
    <name evidence="1" type="ORF">UFOVP1166_15</name>
</gene>
<evidence type="ECO:0000313" key="1">
    <source>
        <dbReference type="EMBL" id="CAB4187923.1"/>
    </source>
</evidence>
<name>A0A6J5QTQ3_9CAUD</name>
<dbReference type="EMBL" id="LR797117">
    <property type="protein sequence ID" value="CAB4187923.1"/>
    <property type="molecule type" value="Genomic_DNA"/>
</dbReference>
<reference evidence="1" key="1">
    <citation type="submission" date="2020-05" db="EMBL/GenBank/DDBJ databases">
        <authorList>
            <person name="Chiriac C."/>
            <person name="Salcher M."/>
            <person name="Ghai R."/>
            <person name="Kavagutti S V."/>
        </authorList>
    </citation>
    <scope>NUCLEOTIDE SEQUENCE</scope>
</reference>
<sequence length="194" mass="20639">MGKQFSAIIYAADSLLHRGSIVSDDANEFLQACSLASEGGLYKVLNATDLEINFPPPWDIETMNAAIAKHEGVKVEDLPTGRCAVVHPDTREVIEFLVADPAIDAITEDHHIGGDKACELHAIDDGKLGDKITEAGDLLARVVTGDREGKVDMVDWVDPKAIPEGAVEDSAAKPGDTVEGLILTDVPTEGTVKL</sequence>
<organism evidence="1">
    <name type="scientific">uncultured Caudovirales phage</name>
    <dbReference type="NCBI Taxonomy" id="2100421"/>
    <lineage>
        <taxon>Viruses</taxon>
        <taxon>Duplodnaviria</taxon>
        <taxon>Heunggongvirae</taxon>
        <taxon>Uroviricota</taxon>
        <taxon>Caudoviricetes</taxon>
        <taxon>Peduoviridae</taxon>
        <taxon>Maltschvirus</taxon>
        <taxon>Maltschvirus maltsch</taxon>
    </lineage>
</organism>
<proteinExistence type="predicted"/>
<protein>
    <submittedName>
        <fullName evidence="1">Uncharacterized protein</fullName>
    </submittedName>
</protein>
<accession>A0A6J5QTQ3</accession>